<feature type="transmembrane region" description="Helical" evidence="2">
    <location>
        <begin position="189"/>
        <end position="214"/>
    </location>
</feature>
<sequence length="444" mass="45071">MATAVSTGSFQRIVRREGVLDLAFPARIERRQAVPSATGDAPGGGADTTTAAEPTTTTTTTTEEPTSTTTAVLISLFVPLSSAIFARNSTTTSSPDPTTTTTSDETTTTTTSRTTTSRETTTTEPPSSSAPADTTVTNVITPTTVVVVAGTTSTITLEPTTSTGTRSLSPSEAAQNSGGSGGLSTGAKVGIGVGAGVGGVALLAVLLFLCFGFARRRREKRDASDNILWPATGDSTALYPEPVHNTGRAGFGVGDDGDDLDEMPGRGGPSMAEVGAGAAGVGAAAGALGRYGSQSTGGHQPSLPAIPPSVYTSDHSGGYGSPYGGETSENNSAYATTTPSQHSHAPLALGPASVGYVASHERTSPSPPRTGSASNDGHVSYEGAHGSQSGHLPYPGDPDFEAPDRMTSPRPMQVGDTFGAGYDETDGGRRWRLSVVNDDPRDRD</sequence>
<reference evidence="3 4" key="1">
    <citation type="submission" date="2021-12" db="EMBL/GenBank/DDBJ databases">
        <title>High titer production of polyol ester of fatty acids by Rhodotorula paludigena BS15 towards product separation-free biomass refinery.</title>
        <authorList>
            <person name="Mano J."/>
            <person name="Ono H."/>
            <person name="Tanaka T."/>
            <person name="Naito K."/>
            <person name="Sushida H."/>
            <person name="Ike M."/>
            <person name="Tokuyasu K."/>
            <person name="Kitaoka M."/>
        </authorList>
    </citation>
    <scope>NUCLEOTIDE SEQUENCE [LARGE SCALE GENOMIC DNA]</scope>
    <source>
        <strain evidence="3 4">BS15</strain>
    </source>
</reference>
<feature type="region of interest" description="Disordered" evidence="1">
    <location>
        <begin position="227"/>
        <end position="274"/>
    </location>
</feature>
<keyword evidence="2" id="KW-1133">Transmembrane helix</keyword>
<protein>
    <submittedName>
        <fullName evidence="3">Uncharacterized protein</fullName>
    </submittedName>
</protein>
<evidence type="ECO:0000313" key="3">
    <source>
        <dbReference type="EMBL" id="GJN89197.1"/>
    </source>
</evidence>
<feature type="compositionally biased region" description="Low complexity" evidence="1">
    <location>
        <begin position="47"/>
        <end position="68"/>
    </location>
</feature>
<evidence type="ECO:0000256" key="1">
    <source>
        <dbReference type="SAM" id="MobiDB-lite"/>
    </source>
</evidence>
<feature type="region of interest" description="Disordered" evidence="1">
    <location>
        <begin position="88"/>
        <end position="135"/>
    </location>
</feature>
<evidence type="ECO:0000256" key="2">
    <source>
        <dbReference type="SAM" id="Phobius"/>
    </source>
</evidence>
<accession>A0AAV5GJG8</accession>
<name>A0AAV5GJG8_9BASI</name>
<evidence type="ECO:0000313" key="4">
    <source>
        <dbReference type="Proteomes" id="UP001342314"/>
    </source>
</evidence>
<keyword evidence="4" id="KW-1185">Reference proteome</keyword>
<keyword evidence="2" id="KW-0812">Transmembrane</keyword>
<feature type="region of interest" description="Disordered" evidence="1">
    <location>
        <begin position="157"/>
        <end position="182"/>
    </location>
</feature>
<feature type="compositionally biased region" description="Polar residues" evidence="1">
    <location>
        <begin position="327"/>
        <end position="343"/>
    </location>
</feature>
<dbReference type="Proteomes" id="UP001342314">
    <property type="component" value="Unassembled WGS sequence"/>
</dbReference>
<dbReference type="EMBL" id="BQKY01000004">
    <property type="protein sequence ID" value="GJN89197.1"/>
    <property type="molecule type" value="Genomic_DNA"/>
</dbReference>
<comment type="caution">
    <text evidence="3">The sequence shown here is derived from an EMBL/GenBank/DDBJ whole genome shotgun (WGS) entry which is preliminary data.</text>
</comment>
<keyword evidence="2" id="KW-0472">Membrane</keyword>
<dbReference type="AlphaFoldDB" id="A0AAV5GJG8"/>
<gene>
    <name evidence="3" type="ORF">Rhopal_002175-T1</name>
</gene>
<feature type="region of interest" description="Disordered" evidence="1">
    <location>
        <begin position="33"/>
        <end position="68"/>
    </location>
</feature>
<organism evidence="3 4">
    <name type="scientific">Rhodotorula paludigena</name>
    <dbReference type="NCBI Taxonomy" id="86838"/>
    <lineage>
        <taxon>Eukaryota</taxon>
        <taxon>Fungi</taxon>
        <taxon>Dikarya</taxon>
        <taxon>Basidiomycota</taxon>
        <taxon>Pucciniomycotina</taxon>
        <taxon>Microbotryomycetes</taxon>
        <taxon>Sporidiobolales</taxon>
        <taxon>Sporidiobolaceae</taxon>
        <taxon>Rhodotorula</taxon>
    </lineage>
</organism>
<feature type="region of interest" description="Disordered" evidence="1">
    <location>
        <begin position="292"/>
        <end position="444"/>
    </location>
</feature>
<feature type="compositionally biased region" description="Low complexity" evidence="1">
    <location>
        <begin position="89"/>
        <end position="135"/>
    </location>
</feature>
<proteinExistence type="predicted"/>
<feature type="compositionally biased region" description="Polar residues" evidence="1">
    <location>
        <begin position="166"/>
        <end position="177"/>
    </location>
</feature>